<protein>
    <submittedName>
        <fullName evidence="1">Uncharacterized protein</fullName>
    </submittedName>
</protein>
<evidence type="ECO:0000313" key="2">
    <source>
        <dbReference type="Proteomes" id="UP001054837"/>
    </source>
</evidence>
<reference evidence="1 2" key="1">
    <citation type="submission" date="2021-06" db="EMBL/GenBank/DDBJ databases">
        <title>Caerostris darwini draft genome.</title>
        <authorList>
            <person name="Kono N."/>
            <person name="Arakawa K."/>
        </authorList>
    </citation>
    <scope>NUCLEOTIDE SEQUENCE [LARGE SCALE GENOMIC DNA]</scope>
</reference>
<comment type="caution">
    <text evidence="1">The sequence shown here is derived from an EMBL/GenBank/DDBJ whole genome shotgun (WGS) entry which is preliminary data.</text>
</comment>
<dbReference type="AlphaFoldDB" id="A0AAV4TVY4"/>
<organism evidence="1 2">
    <name type="scientific">Caerostris darwini</name>
    <dbReference type="NCBI Taxonomy" id="1538125"/>
    <lineage>
        <taxon>Eukaryota</taxon>
        <taxon>Metazoa</taxon>
        <taxon>Ecdysozoa</taxon>
        <taxon>Arthropoda</taxon>
        <taxon>Chelicerata</taxon>
        <taxon>Arachnida</taxon>
        <taxon>Araneae</taxon>
        <taxon>Araneomorphae</taxon>
        <taxon>Entelegynae</taxon>
        <taxon>Araneoidea</taxon>
        <taxon>Araneidae</taxon>
        <taxon>Caerostris</taxon>
    </lineage>
</organism>
<proteinExistence type="predicted"/>
<keyword evidence="2" id="KW-1185">Reference proteome</keyword>
<name>A0AAV4TVY4_9ARAC</name>
<dbReference type="Proteomes" id="UP001054837">
    <property type="component" value="Unassembled WGS sequence"/>
</dbReference>
<accession>A0AAV4TVY4</accession>
<gene>
    <name evidence="1" type="ORF">CDAR_308401</name>
</gene>
<dbReference type="EMBL" id="BPLQ01010205">
    <property type="protein sequence ID" value="GIY49130.1"/>
    <property type="molecule type" value="Genomic_DNA"/>
</dbReference>
<sequence>MLVGKSETSKPYLLFSQYSTSFKVEVISFHNYFLRSLPNNTSQRYWSIAMEIIYLCMRIIMKVLQSDDSIPVFQIKLKNILTVSSTLGPRNAEQKPSQQHGPKKAFYLQL</sequence>
<evidence type="ECO:0000313" key="1">
    <source>
        <dbReference type="EMBL" id="GIY49130.1"/>
    </source>
</evidence>